<comment type="caution">
    <text evidence="2">The sequence shown here is derived from an EMBL/GenBank/DDBJ whole genome shotgun (WGS) entry which is preliminary data.</text>
</comment>
<accession>A0A8S4DKN3</accession>
<feature type="compositionally biased region" description="Basic residues" evidence="1">
    <location>
        <begin position="34"/>
        <end position="45"/>
    </location>
</feature>
<proteinExistence type="predicted"/>
<dbReference type="Proteomes" id="UP000653454">
    <property type="component" value="Unassembled WGS sequence"/>
</dbReference>
<gene>
    <name evidence="2" type="ORF">PLXY2_LOCUS2528</name>
</gene>
<protein>
    <submittedName>
        <fullName evidence="2">(diamondback moth) hypothetical protein</fullName>
    </submittedName>
</protein>
<reference evidence="2" key="1">
    <citation type="submission" date="2020-11" db="EMBL/GenBank/DDBJ databases">
        <authorList>
            <person name="Whiteford S."/>
        </authorList>
    </citation>
    <scope>NUCLEOTIDE SEQUENCE</scope>
</reference>
<name>A0A8S4DKN3_PLUXY</name>
<feature type="region of interest" description="Disordered" evidence="1">
    <location>
        <begin position="33"/>
        <end position="64"/>
    </location>
</feature>
<evidence type="ECO:0000313" key="2">
    <source>
        <dbReference type="EMBL" id="CAG9101252.1"/>
    </source>
</evidence>
<keyword evidence="3" id="KW-1185">Reference proteome</keyword>
<dbReference type="EMBL" id="CAJHNJ030000006">
    <property type="protein sequence ID" value="CAG9101252.1"/>
    <property type="molecule type" value="Genomic_DNA"/>
</dbReference>
<sequence>MIDGKEFKIKSTKLSIAGSQVEPFVARRACVKPPRMRGARRRWRPPRGGSKSGNPSVRSPALTPLHHNLPDTIFEFLNR</sequence>
<evidence type="ECO:0000313" key="3">
    <source>
        <dbReference type="Proteomes" id="UP000653454"/>
    </source>
</evidence>
<evidence type="ECO:0000256" key="1">
    <source>
        <dbReference type="SAM" id="MobiDB-lite"/>
    </source>
</evidence>
<organism evidence="2 3">
    <name type="scientific">Plutella xylostella</name>
    <name type="common">Diamondback moth</name>
    <name type="synonym">Plutella maculipennis</name>
    <dbReference type="NCBI Taxonomy" id="51655"/>
    <lineage>
        <taxon>Eukaryota</taxon>
        <taxon>Metazoa</taxon>
        <taxon>Ecdysozoa</taxon>
        <taxon>Arthropoda</taxon>
        <taxon>Hexapoda</taxon>
        <taxon>Insecta</taxon>
        <taxon>Pterygota</taxon>
        <taxon>Neoptera</taxon>
        <taxon>Endopterygota</taxon>
        <taxon>Lepidoptera</taxon>
        <taxon>Glossata</taxon>
        <taxon>Ditrysia</taxon>
        <taxon>Yponomeutoidea</taxon>
        <taxon>Plutellidae</taxon>
        <taxon>Plutella</taxon>
    </lineage>
</organism>
<dbReference type="AlphaFoldDB" id="A0A8S4DKN3"/>